<evidence type="ECO:0000256" key="4">
    <source>
        <dbReference type="ARBA" id="ARBA00022827"/>
    </source>
</evidence>
<evidence type="ECO:0000256" key="2">
    <source>
        <dbReference type="ARBA" id="ARBA00005466"/>
    </source>
</evidence>
<dbReference type="Gene3D" id="3.30.43.10">
    <property type="entry name" value="Uridine Diphospho-n-acetylenolpyruvylglucosamine Reductase, domain 2"/>
    <property type="match status" value="1"/>
</dbReference>
<keyword evidence="3" id="KW-0285">Flavoprotein</keyword>
<dbReference type="PANTHER" id="PTHR42973">
    <property type="entry name" value="BINDING OXIDOREDUCTASE, PUTATIVE (AFU_ORTHOLOGUE AFUA_1G17690)-RELATED"/>
    <property type="match status" value="1"/>
</dbReference>
<feature type="compositionally biased region" description="Low complexity" evidence="6">
    <location>
        <begin position="460"/>
        <end position="485"/>
    </location>
</feature>
<name>A0ABY7NDT3_9MICO</name>
<dbReference type="InterPro" id="IPR036318">
    <property type="entry name" value="FAD-bd_PCMH-like_sf"/>
</dbReference>
<feature type="region of interest" description="Disordered" evidence="6">
    <location>
        <begin position="456"/>
        <end position="485"/>
    </location>
</feature>
<dbReference type="RefSeq" id="WP_281534309.1">
    <property type="nucleotide sequence ID" value="NZ_CP075584.1"/>
</dbReference>
<dbReference type="SUPFAM" id="SSF56176">
    <property type="entry name" value="FAD-binding/transporter-associated domain-like"/>
    <property type="match status" value="1"/>
</dbReference>
<feature type="domain" description="FAD-binding PCMH-type" evidence="7">
    <location>
        <begin position="35"/>
        <end position="206"/>
    </location>
</feature>
<keyword evidence="9" id="KW-1185">Reference proteome</keyword>
<dbReference type="PROSITE" id="PS00862">
    <property type="entry name" value="OX2_COVAL_FAD"/>
    <property type="match status" value="1"/>
</dbReference>
<dbReference type="EMBL" id="CP075584">
    <property type="protein sequence ID" value="WBM79703.1"/>
    <property type="molecule type" value="Genomic_DNA"/>
</dbReference>
<dbReference type="Gene3D" id="3.40.462.20">
    <property type="match status" value="1"/>
</dbReference>
<dbReference type="Proteomes" id="UP001212421">
    <property type="component" value="Chromosome"/>
</dbReference>
<dbReference type="InterPro" id="IPR016167">
    <property type="entry name" value="FAD-bd_PCMH_sub1"/>
</dbReference>
<dbReference type="Pfam" id="PF08031">
    <property type="entry name" value="BBE"/>
    <property type="match status" value="1"/>
</dbReference>
<dbReference type="InterPro" id="IPR050416">
    <property type="entry name" value="FAD-linked_Oxidoreductase"/>
</dbReference>
<protein>
    <submittedName>
        <fullName evidence="8">FAD-binding oxidoreductase</fullName>
    </submittedName>
</protein>
<proteinExistence type="inferred from homology"/>
<keyword evidence="4" id="KW-0274">FAD</keyword>
<dbReference type="InterPro" id="IPR006093">
    <property type="entry name" value="Oxy_OxRdtase_FAD_BS"/>
</dbReference>
<dbReference type="Pfam" id="PF01565">
    <property type="entry name" value="FAD_binding_4"/>
    <property type="match status" value="1"/>
</dbReference>
<dbReference type="PROSITE" id="PS51387">
    <property type="entry name" value="FAD_PCMH"/>
    <property type="match status" value="1"/>
</dbReference>
<gene>
    <name evidence="8" type="ORF">KIV56_15860</name>
</gene>
<keyword evidence="5" id="KW-0560">Oxidoreductase</keyword>
<evidence type="ECO:0000256" key="1">
    <source>
        <dbReference type="ARBA" id="ARBA00001974"/>
    </source>
</evidence>
<accession>A0ABY7NDT3</accession>
<evidence type="ECO:0000256" key="6">
    <source>
        <dbReference type="SAM" id="MobiDB-lite"/>
    </source>
</evidence>
<dbReference type="InterPro" id="IPR016166">
    <property type="entry name" value="FAD-bd_PCMH"/>
</dbReference>
<evidence type="ECO:0000313" key="9">
    <source>
        <dbReference type="Proteomes" id="UP001212421"/>
    </source>
</evidence>
<evidence type="ECO:0000256" key="3">
    <source>
        <dbReference type="ARBA" id="ARBA00022630"/>
    </source>
</evidence>
<organism evidence="8 9">
    <name type="scientific">Cryobacterium breve</name>
    <dbReference type="NCBI Taxonomy" id="1259258"/>
    <lineage>
        <taxon>Bacteria</taxon>
        <taxon>Bacillati</taxon>
        <taxon>Actinomycetota</taxon>
        <taxon>Actinomycetes</taxon>
        <taxon>Micrococcales</taxon>
        <taxon>Microbacteriaceae</taxon>
        <taxon>Cryobacterium</taxon>
    </lineage>
</organism>
<sequence>MASFTLDSLRERVRGSVIGPDDPGYDDARAVYNGMIDKRPAVVVRPSQVADVMTSVAFAREHELPVAVRGGGHSAPGFGTVDGGLVVDFTAQTGVRVDPATETARSGPGATWADFNHATHAFGLATTGGIIGSTGVSGLTLGGGIGYLSRQYGLSCDNLLSADVVTADGRFLVASETENADLFWALRGGGGNFGVVTSLEFRLHPVDTIYGGLVIYPAAEAETVGRFYRDFIANAPEEFGVFLGFHQGPPVPFLPEQWHGKPVCVIVGAWTGPLDEGEKRWQPILDAAPVAGSFVGPLPYPVLNGLFDPMLPKGMQAYWKADFLASLTDDALGVAVDFGSRVPSMESANHYYPIDGAVQRVAPGATAFAYRNVAFAPVIAGMWHDPADNAANIRWVREYWEALHPFAEPGGYINFMDADDQGRIAQNYGPNYERLAEVKAVYDPENVFRVNQNISPRVDAPSAGTAPGGTPAPAAQQGGATSDED</sequence>
<reference evidence="8 9" key="1">
    <citation type="submission" date="2021-05" db="EMBL/GenBank/DDBJ databases">
        <authorList>
            <person name="Kumar R."/>
            <person name="Kumar A."/>
            <person name="Mukhia S."/>
        </authorList>
    </citation>
    <scope>NUCLEOTIDE SEQUENCE [LARGE SCALE GENOMIC DNA]</scope>
    <source>
        <strain evidence="8 9">ERMR7:08</strain>
    </source>
</reference>
<comment type="similarity">
    <text evidence="2">Belongs to the oxygen-dependent FAD-linked oxidoreductase family.</text>
</comment>
<evidence type="ECO:0000259" key="7">
    <source>
        <dbReference type="PROSITE" id="PS51387"/>
    </source>
</evidence>
<evidence type="ECO:0000313" key="8">
    <source>
        <dbReference type="EMBL" id="WBM79703.1"/>
    </source>
</evidence>
<evidence type="ECO:0000256" key="5">
    <source>
        <dbReference type="ARBA" id="ARBA00023002"/>
    </source>
</evidence>
<comment type="cofactor">
    <cofactor evidence="1">
        <name>FAD</name>
        <dbReference type="ChEBI" id="CHEBI:57692"/>
    </cofactor>
</comment>
<dbReference type="InterPro" id="IPR012951">
    <property type="entry name" value="BBE"/>
</dbReference>
<dbReference type="PANTHER" id="PTHR42973:SF39">
    <property type="entry name" value="FAD-BINDING PCMH-TYPE DOMAIN-CONTAINING PROTEIN"/>
    <property type="match status" value="1"/>
</dbReference>
<dbReference type="Gene3D" id="3.30.465.10">
    <property type="match status" value="1"/>
</dbReference>
<dbReference type="InterPro" id="IPR016169">
    <property type="entry name" value="FAD-bd_PCMH_sub2"/>
</dbReference>
<dbReference type="InterPro" id="IPR006094">
    <property type="entry name" value="Oxid_FAD_bind_N"/>
</dbReference>